<gene>
    <name evidence="3" type="ORF">LARSCL_LOCUS9566</name>
</gene>
<feature type="region of interest" description="Disordered" evidence="1">
    <location>
        <begin position="20"/>
        <end position="68"/>
    </location>
</feature>
<reference evidence="3 4" key="1">
    <citation type="submission" date="2024-04" db="EMBL/GenBank/DDBJ databases">
        <authorList>
            <person name="Rising A."/>
            <person name="Reimegard J."/>
            <person name="Sonavane S."/>
            <person name="Akerstrom W."/>
            <person name="Nylinder S."/>
            <person name="Hedman E."/>
            <person name="Kallberg Y."/>
        </authorList>
    </citation>
    <scope>NUCLEOTIDE SEQUENCE [LARGE SCALE GENOMIC DNA]</scope>
</reference>
<feature type="domain" description="PiggyBac transposable element-derived protein" evidence="2">
    <location>
        <begin position="223"/>
        <end position="284"/>
    </location>
</feature>
<dbReference type="Pfam" id="PF13843">
    <property type="entry name" value="DDE_Tnp_1_7"/>
    <property type="match status" value="2"/>
</dbReference>
<evidence type="ECO:0000313" key="4">
    <source>
        <dbReference type="Proteomes" id="UP001497382"/>
    </source>
</evidence>
<proteinExistence type="predicted"/>
<protein>
    <recommendedName>
        <fullName evidence="2">PiggyBac transposable element-derived protein domain-containing protein</fullName>
    </recommendedName>
</protein>
<dbReference type="InterPro" id="IPR029526">
    <property type="entry name" value="PGBD"/>
</dbReference>
<sequence length="384" mass="43828">MGLGVLNKEEILELVDQSDLSDISDDGWPSDVDDNAVSLSHSDDENEIKEPTTSSTETSSRKIKERKHIWKSQRPIHEKCLTLPRPKHISLDEQMIPFKRRCIFKQYVPGKPNPVGLKIFVLSARDGLVLDFAIYDGKGCVPAEDLKTLGLGDGIKKRLAESIPKNLNHVIYTDRYFAGVAIAEHLLQNKIFLTGTVQCNRIGTAQEKLLNDQMIQRGGRKKKKKCEEKICAPQPAIVKSYNESMGGTDLCDRYLAYNRCTVKTKKCPVRVFSHFIDLSISNCWIQYVRYQKLNGIKKYMSLLEYRRTVAFSLLKYEGNKSRQQKRKHLSIKSDEENRPVKHRAVVNQPTKEVRLDGVGHLPRFMEDKNAFKCADYQGVTQGLE</sequence>
<evidence type="ECO:0000313" key="3">
    <source>
        <dbReference type="EMBL" id="CAL1278056.1"/>
    </source>
</evidence>
<evidence type="ECO:0000259" key="2">
    <source>
        <dbReference type="Pfam" id="PF13843"/>
    </source>
</evidence>
<dbReference type="EMBL" id="CAXIEN010000108">
    <property type="protein sequence ID" value="CAL1278056.1"/>
    <property type="molecule type" value="Genomic_DNA"/>
</dbReference>
<dbReference type="PANTHER" id="PTHR47272">
    <property type="entry name" value="DDE_TNP_1_7 DOMAIN-CONTAINING PROTEIN"/>
    <property type="match status" value="1"/>
</dbReference>
<keyword evidence="4" id="KW-1185">Reference proteome</keyword>
<accession>A0AAV2A234</accession>
<dbReference type="AlphaFoldDB" id="A0AAV2A234"/>
<comment type="caution">
    <text evidence="3">The sequence shown here is derived from an EMBL/GenBank/DDBJ whole genome shotgun (WGS) entry which is preliminary data.</text>
</comment>
<dbReference type="PANTHER" id="PTHR47272:SF2">
    <property type="entry name" value="PIGGYBAC TRANSPOSABLE ELEMENT-DERIVED PROTEIN 3-LIKE"/>
    <property type="match status" value="1"/>
</dbReference>
<name>A0AAV2A234_9ARAC</name>
<feature type="domain" description="PiggyBac transposable element-derived protein" evidence="2">
    <location>
        <begin position="66"/>
        <end position="208"/>
    </location>
</feature>
<dbReference type="Proteomes" id="UP001497382">
    <property type="component" value="Unassembled WGS sequence"/>
</dbReference>
<organism evidence="3 4">
    <name type="scientific">Larinioides sclopetarius</name>
    <dbReference type="NCBI Taxonomy" id="280406"/>
    <lineage>
        <taxon>Eukaryota</taxon>
        <taxon>Metazoa</taxon>
        <taxon>Ecdysozoa</taxon>
        <taxon>Arthropoda</taxon>
        <taxon>Chelicerata</taxon>
        <taxon>Arachnida</taxon>
        <taxon>Araneae</taxon>
        <taxon>Araneomorphae</taxon>
        <taxon>Entelegynae</taxon>
        <taxon>Araneoidea</taxon>
        <taxon>Araneidae</taxon>
        <taxon>Larinioides</taxon>
    </lineage>
</organism>
<evidence type="ECO:0000256" key="1">
    <source>
        <dbReference type="SAM" id="MobiDB-lite"/>
    </source>
</evidence>